<dbReference type="PANTHER" id="PTHR14097:SF7">
    <property type="entry name" value="OXIDOREDUCTASE HTATIP2"/>
    <property type="match status" value="1"/>
</dbReference>
<sequence>MAMAMAERTRWNADAPSLPSTIASQMFRAAVFGSTGATGRELVRELAESKSCEKVHAITRRPVEDLSQTFPGTTEESRKKIVIFPVDFENLSETVGKAAEVDVAFCCLGTTHGDAGGAKGFRKVDLTYVLATGEVCRSAGVSNFHLLTAAGVYRSLPRFVSNYVWTKARSEEGILKLGFASCAIWHPGFLDRGDLTRKGESWAKFFGACGLPVSTLAKSMRVYAEQLAAGKRDAKAEDVIENKGIRALAA</sequence>
<dbReference type="GO" id="GO:0051287">
    <property type="term" value="F:NAD binding"/>
    <property type="evidence" value="ECO:0007669"/>
    <property type="project" value="InterPro"/>
</dbReference>
<proteinExistence type="predicted"/>
<dbReference type="EMBL" id="CP151503">
    <property type="protein sequence ID" value="WZN60811.1"/>
    <property type="molecule type" value="Genomic_DNA"/>
</dbReference>
<dbReference type="SMART" id="SM00859">
    <property type="entry name" value="Semialdhyde_dh"/>
    <property type="match status" value="1"/>
</dbReference>
<dbReference type="SUPFAM" id="SSF51735">
    <property type="entry name" value="NAD(P)-binding Rossmann-fold domains"/>
    <property type="match status" value="1"/>
</dbReference>
<organism evidence="2 3">
    <name type="scientific">Chloropicon roscoffensis</name>
    <dbReference type="NCBI Taxonomy" id="1461544"/>
    <lineage>
        <taxon>Eukaryota</taxon>
        <taxon>Viridiplantae</taxon>
        <taxon>Chlorophyta</taxon>
        <taxon>Chloropicophyceae</taxon>
        <taxon>Chloropicales</taxon>
        <taxon>Chloropicaceae</taxon>
        <taxon>Chloropicon</taxon>
    </lineage>
</organism>
<dbReference type="Pfam" id="PF13460">
    <property type="entry name" value="NAD_binding_10"/>
    <property type="match status" value="1"/>
</dbReference>
<gene>
    <name evidence="2" type="ORF">HKI87_03g23450</name>
</gene>
<name>A0AAX4P4S0_9CHLO</name>
<evidence type="ECO:0000313" key="3">
    <source>
        <dbReference type="Proteomes" id="UP001472866"/>
    </source>
</evidence>
<dbReference type="GO" id="GO:0016620">
    <property type="term" value="F:oxidoreductase activity, acting on the aldehyde or oxo group of donors, NAD or NADP as acceptor"/>
    <property type="evidence" value="ECO:0007669"/>
    <property type="project" value="InterPro"/>
</dbReference>
<dbReference type="GO" id="GO:0005737">
    <property type="term" value="C:cytoplasm"/>
    <property type="evidence" value="ECO:0007669"/>
    <property type="project" value="TreeGrafter"/>
</dbReference>
<dbReference type="AlphaFoldDB" id="A0AAX4P4S0"/>
<dbReference type="InterPro" id="IPR036291">
    <property type="entry name" value="NAD(P)-bd_dom_sf"/>
</dbReference>
<reference evidence="2 3" key="1">
    <citation type="submission" date="2024-03" db="EMBL/GenBank/DDBJ databases">
        <title>Complete genome sequence of the green alga Chloropicon roscoffensis RCC1871.</title>
        <authorList>
            <person name="Lemieux C."/>
            <person name="Pombert J.-F."/>
            <person name="Otis C."/>
            <person name="Turmel M."/>
        </authorList>
    </citation>
    <scope>NUCLEOTIDE SEQUENCE [LARGE SCALE GENOMIC DNA]</scope>
    <source>
        <strain evidence="2 3">RCC1871</strain>
    </source>
</reference>
<dbReference type="GO" id="GO:1901607">
    <property type="term" value="P:alpha-amino acid biosynthetic process"/>
    <property type="evidence" value="ECO:0007669"/>
    <property type="project" value="UniProtKB-ARBA"/>
</dbReference>
<dbReference type="GO" id="GO:0051170">
    <property type="term" value="P:import into nucleus"/>
    <property type="evidence" value="ECO:0007669"/>
    <property type="project" value="TreeGrafter"/>
</dbReference>
<dbReference type="PANTHER" id="PTHR14097">
    <property type="entry name" value="OXIDOREDUCTASE HTATIP2"/>
    <property type="match status" value="1"/>
</dbReference>
<dbReference type="Proteomes" id="UP001472866">
    <property type="component" value="Chromosome 03"/>
</dbReference>
<accession>A0AAX4P4S0</accession>
<feature type="domain" description="Semialdehyde dehydrogenase NAD-binding" evidence="1">
    <location>
        <begin position="28"/>
        <end position="139"/>
    </location>
</feature>
<protein>
    <submittedName>
        <fullName evidence="2">NAD(P)-bd_dom domain-containing protein</fullName>
    </submittedName>
</protein>
<keyword evidence="3" id="KW-1185">Reference proteome</keyword>
<evidence type="ECO:0000313" key="2">
    <source>
        <dbReference type="EMBL" id="WZN60811.1"/>
    </source>
</evidence>
<dbReference type="Gene3D" id="3.40.50.720">
    <property type="entry name" value="NAD(P)-binding Rossmann-like Domain"/>
    <property type="match status" value="1"/>
</dbReference>
<dbReference type="InterPro" id="IPR016040">
    <property type="entry name" value="NAD(P)-bd_dom"/>
</dbReference>
<evidence type="ECO:0000259" key="1">
    <source>
        <dbReference type="SMART" id="SM00859"/>
    </source>
</evidence>
<dbReference type="InterPro" id="IPR000534">
    <property type="entry name" value="Semialdehyde_DH_NAD-bd"/>
</dbReference>